<dbReference type="Proteomes" id="UP001363151">
    <property type="component" value="Unassembled WGS sequence"/>
</dbReference>
<name>A0ABR1G3R3_AURAN</name>
<evidence type="ECO:0000256" key="2">
    <source>
        <dbReference type="ARBA" id="ARBA00022692"/>
    </source>
</evidence>
<feature type="compositionally biased region" description="Basic residues" evidence="5">
    <location>
        <begin position="500"/>
        <end position="511"/>
    </location>
</feature>
<dbReference type="InterPro" id="IPR050186">
    <property type="entry name" value="TPT_transporter"/>
</dbReference>
<keyword evidence="9" id="KW-1185">Reference proteome</keyword>
<feature type="transmembrane region" description="Helical" evidence="6">
    <location>
        <begin position="85"/>
        <end position="106"/>
    </location>
</feature>
<comment type="subcellular location">
    <subcellularLocation>
        <location evidence="1">Membrane</location>
        <topology evidence="1">Multi-pass membrane protein</topology>
    </subcellularLocation>
</comment>
<evidence type="ECO:0000256" key="4">
    <source>
        <dbReference type="ARBA" id="ARBA00023136"/>
    </source>
</evidence>
<feature type="domain" description="Sugar phosphate transporter" evidence="7">
    <location>
        <begin position="25"/>
        <end position="300"/>
    </location>
</feature>
<keyword evidence="3 6" id="KW-1133">Transmembrane helix</keyword>
<dbReference type="EMBL" id="JBBJCI010000129">
    <property type="protein sequence ID" value="KAK7247674.1"/>
    <property type="molecule type" value="Genomic_DNA"/>
</dbReference>
<sequence length="563" mass="59955">MDLKRLLGALDVLGCVALYMVVGPALILVNKQLMTSYGFPYPMLISGIGQVSSAIGSFFVVKVFKWQPLSDQARSISWDFYRKNMVVVGAAFAASLCFGNAGYIYLTVSFVQILKAFTPCVVVLFLYLSGVEAPSRNVALSVAAMSAGTVISSFGEAHFNLTGFLIMCAAETSEATRLVLTQRLLCNLKFGAFEGLYLMAPICAAWMWGLALFLEVPKLRASGDFAKITENGDVFLIAALLGFAVNVASFLVIKRTSSVMVKLLGTARNAGLVLLSALALGEEVTAQQALGYGICLAFFAAYNYFKLTEKKDAAKPPGSPLPGGKRGAAAPAAAELTLRGGRSSLDLEADADATEGLLDDGAGPSPRPLNSRDVNRLVGEARGWDDVLAASTLLPLAGEETCSWEADPVHVRKRRSALKRVFAKLAQRCVGGGAAAARRDVVCDGRFARCLALLAEDAAGASDDAAAWRADRRESLRYVGALAQEPGPWAAPRRSTGSRVGRRRRRRRRRGRDGAPLGRAPLRGAGATLPSLERLAAAEAALGLPFARATGLLARRRCRTSAR</sequence>
<evidence type="ECO:0000313" key="9">
    <source>
        <dbReference type="Proteomes" id="UP001363151"/>
    </source>
</evidence>
<feature type="transmembrane region" description="Helical" evidence="6">
    <location>
        <begin position="41"/>
        <end position="64"/>
    </location>
</feature>
<keyword evidence="4 6" id="KW-0472">Membrane</keyword>
<evidence type="ECO:0000256" key="3">
    <source>
        <dbReference type="ARBA" id="ARBA00022989"/>
    </source>
</evidence>
<evidence type="ECO:0000313" key="8">
    <source>
        <dbReference type="EMBL" id="KAK7247674.1"/>
    </source>
</evidence>
<keyword evidence="2 6" id="KW-0812">Transmembrane</keyword>
<feature type="transmembrane region" description="Helical" evidence="6">
    <location>
        <begin position="286"/>
        <end position="305"/>
    </location>
</feature>
<feature type="transmembrane region" description="Helical" evidence="6">
    <location>
        <begin position="234"/>
        <end position="253"/>
    </location>
</feature>
<accession>A0ABR1G3R3</accession>
<proteinExistence type="predicted"/>
<reference evidence="8 9" key="1">
    <citation type="submission" date="2024-03" db="EMBL/GenBank/DDBJ databases">
        <title>Aureococcus anophagefferens CCMP1851 and Kratosvirus quantuckense: Draft genome of a second virus-susceptible host strain in the model system.</title>
        <authorList>
            <person name="Chase E."/>
            <person name="Truchon A.R."/>
            <person name="Schepens W."/>
            <person name="Wilhelm S.W."/>
        </authorList>
    </citation>
    <scope>NUCLEOTIDE SEQUENCE [LARGE SCALE GENOMIC DNA]</scope>
    <source>
        <strain evidence="8 9">CCMP1851</strain>
    </source>
</reference>
<evidence type="ECO:0000256" key="5">
    <source>
        <dbReference type="SAM" id="MobiDB-lite"/>
    </source>
</evidence>
<dbReference type="InterPro" id="IPR004853">
    <property type="entry name" value="Sugar_P_trans_dom"/>
</dbReference>
<feature type="transmembrane region" description="Helical" evidence="6">
    <location>
        <begin position="7"/>
        <end position="29"/>
    </location>
</feature>
<protein>
    <submittedName>
        <fullName evidence="8">Solute carrier family protein</fullName>
    </submittedName>
</protein>
<gene>
    <name evidence="8" type="ORF">SO694_00124027</name>
</gene>
<evidence type="ECO:0000256" key="6">
    <source>
        <dbReference type="SAM" id="Phobius"/>
    </source>
</evidence>
<feature type="region of interest" description="Disordered" evidence="5">
    <location>
        <begin position="486"/>
        <end position="525"/>
    </location>
</feature>
<dbReference type="PANTHER" id="PTHR11132">
    <property type="entry name" value="SOLUTE CARRIER FAMILY 35"/>
    <property type="match status" value="1"/>
</dbReference>
<feature type="transmembrane region" description="Helical" evidence="6">
    <location>
        <begin position="192"/>
        <end position="214"/>
    </location>
</feature>
<comment type="caution">
    <text evidence="8">The sequence shown here is derived from an EMBL/GenBank/DDBJ whole genome shotgun (WGS) entry which is preliminary data.</text>
</comment>
<evidence type="ECO:0000259" key="7">
    <source>
        <dbReference type="Pfam" id="PF03151"/>
    </source>
</evidence>
<dbReference type="Pfam" id="PF03151">
    <property type="entry name" value="TPT"/>
    <property type="match status" value="1"/>
</dbReference>
<evidence type="ECO:0000256" key="1">
    <source>
        <dbReference type="ARBA" id="ARBA00004141"/>
    </source>
</evidence>
<organism evidence="8 9">
    <name type="scientific">Aureococcus anophagefferens</name>
    <name type="common">Harmful bloom alga</name>
    <dbReference type="NCBI Taxonomy" id="44056"/>
    <lineage>
        <taxon>Eukaryota</taxon>
        <taxon>Sar</taxon>
        <taxon>Stramenopiles</taxon>
        <taxon>Ochrophyta</taxon>
        <taxon>Pelagophyceae</taxon>
        <taxon>Pelagomonadales</taxon>
        <taxon>Pelagomonadaceae</taxon>
        <taxon>Aureococcus</taxon>
    </lineage>
</organism>
<feature type="transmembrane region" description="Helical" evidence="6">
    <location>
        <begin position="112"/>
        <end position="131"/>
    </location>
</feature>
<feature type="transmembrane region" description="Helical" evidence="6">
    <location>
        <begin position="138"/>
        <end position="155"/>
    </location>
</feature>